<proteinExistence type="predicted"/>
<dbReference type="InterPro" id="IPR027385">
    <property type="entry name" value="Beta-barrel_OMP"/>
</dbReference>
<reference evidence="3 4" key="1">
    <citation type="submission" date="2018-05" db="EMBL/GenBank/DDBJ databases">
        <title>Complete genome sequence of Flagellimonas aquimarina ECD12 isolated from seaweed Ecklonia cava.</title>
        <authorList>
            <person name="Choi S."/>
            <person name="Seong C."/>
        </authorList>
    </citation>
    <scope>NUCLEOTIDE SEQUENCE [LARGE SCALE GENOMIC DNA]</scope>
    <source>
        <strain evidence="3 4">ECD12</strain>
    </source>
</reference>
<keyword evidence="4" id="KW-1185">Reference proteome</keyword>
<evidence type="ECO:0000259" key="2">
    <source>
        <dbReference type="Pfam" id="PF13505"/>
    </source>
</evidence>
<comment type="caution">
    <text evidence="3">The sequence shown here is derived from an EMBL/GenBank/DDBJ whole genome shotgun (WGS) entry which is preliminary data.</text>
</comment>
<keyword evidence="1" id="KW-0732">Signal</keyword>
<dbReference type="EMBL" id="QGEG01000004">
    <property type="protein sequence ID" value="PWL37560.1"/>
    <property type="molecule type" value="Genomic_DNA"/>
</dbReference>
<dbReference type="SUPFAM" id="SSF56925">
    <property type="entry name" value="OMPA-like"/>
    <property type="match status" value="1"/>
</dbReference>
<dbReference type="InterPro" id="IPR011250">
    <property type="entry name" value="OMP/PagP_B-barrel"/>
</dbReference>
<evidence type="ECO:0000313" key="3">
    <source>
        <dbReference type="EMBL" id="PWL37560.1"/>
    </source>
</evidence>
<dbReference type="RefSeq" id="WP_109664596.1">
    <property type="nucleotide sequence ID" value="NZ_QGEG01000004.1"/>
</dbReference>
<dbReference type="Pfam" id="PF13505">
    <property type="entry name" value="OMP_b-brl"/>
    <property type="match status" value="1"/>
</dbReference>
<name>A0A316LBV4_9FLAO</name>
<evidence type="ECO:0000313" key="4">
    <source>
        <dbReference type="Proteomes" id="UP000245762"/>
    </source>
</evidence>
<evidence type="ECO:0000256" key="1">
    <source>
        <dbReference type="ARBA" id="ARBA00022729"/>
    </source>
</evidence>
<accession>A0A316LBV4</accession>
<protein>
    <submittedName>
        <fullName evidence="3">Porin family protein</fullName>
    </submittedName>
</protein>
<organism evidence="3 4">
    <name type="scientific">Flagellimonas aquimarina</name>
    <dbReference type="NCBI Taxonomy" id="2201895"/>
    <lineage>
        <taxon>Bacteria</taxon>
        <taxon>Pseudomonadati</taxon>
        <taxon>Bacteroidota</taxon>
        <taxon>Flavobacteriia</taxon>
        <taxon>Flavobacteriales</taxon>
        <taxon>Flavobacteriaceae</taxon>
        <taxon>Flagellimonas</taxon>
    </lineage>
</organism>
<sequence>MRKSFILIVLFIGIVSTTYGQEGFAVRAGFNNVSISVDTGGFFGDVSDSELGFYVGGGYNFEVCETFDIEPSLLFSFVDDLTSLYLPIMGKYRITDQFNVQAGPQINYLLEDLPDGEFGLDIAFGGGYQIDDNWFVEARYGFQISRAGDFGDAVDINTLTVGAGYRFN</sequence>
<dbReference type="Proteomes" id="UP000245762">
    <property type="component" value="Unassembled WGS sequence"/>
</dbReference>
<feature type="domain" description="Outer membrane protein beta-barrel" evidence="2">
    <location>
        <begin position="9"/>
        <end position="167"/>
    </location>
</feature>
<gene>
    <name evidence="3" type="ORF">DKG77_14720</name>
</gene>
<dbReference type="OrthoDB" id="947434at2"/>
<dbReference type="AlphaFoldDB" id="A0A316LBV4"/>